<dbReference type="InterPro" id="IPR036514">
    <property type="entry name" value="SGNH_hydro_sf"/>
</dbReference>
<evidence type="ECO:0000259" key="2">
    <source>
        <dbReference type="Pfam" id="PF13472"/>
    </source>
</evidence>
<name>A0A2S5A541_9FLAO</name>
<keyword evidence="5" id="KW-1185">Reference proteome</keyword>
<dbReference type="PANTHER" id="PTHR37834">
    <property type="entry name" value="GDSL-LIKE LIPASE/ACYLHYDROLASE DOMAIN PROTEIN (AFU_ORTHOLOGUE AFUA_2G00620)"/>
    <property type="match status" value="1"/>
</dbReference>
<dbReference type="Proteomes" id="UP000237310">
    <property type="component" value="Unassembled WGS sequence"/>
</dbReference>
<dbReference type="InterPro" id="IPR052762">
    <property type="entry name" value="PCW_deacetylase/CE"/>
</dbReference>
<dbReference type="InterPro" id="IPR013830">
    <property type="entry name" value="SGNH_hydro"/>
</dbReference>
<dbReference type="Gene3D" id="3.40.50.1110">
    <property type="entry name" value="SGNH hydrolase"/>
    <property type="match status" value="1"/>
</dbReference>
<dbReference type="GO" id="GO:0052689">
    <property type="term" value="F:carboxylic ester hydrolase activity"/>
    <property type="evidence" value="ECO:0007669"/>
    <property type="project" value="InterPro"/>
</dbReference>
<comment type="caution">
    <text evidence="4">The sequence shown here is derived from an EMBL/GenBank/DDBJ whole genome shotgun (WGS) entry which is preliminary data.</text>
</comment>
<dbReference type="Pfam" id="PF13472">
    <property type="entry name" value="Lipase_GDSL_2"/>
    <property type="match status" value="1"/>
</dbReference>
<dbReference type="OrthoDB" id="9801375at2"/>
<evidence type="ECO:0000313" key="5">
    <source>
        <dbReference type="Proteomes" id="UP000237310"/>
    </source>
</evidence>
<dbReference type="CDD" id="cd01831">
    <property type="entry name" value="Endoglucanase_E_like"/>
    <property type="match status" value="1"/>
</dbReference>
<dbReference type="Gene3D" id="2.60.120.260">
    <property type="entry name" value="Galactose-binding domain-like"/>
    <property type="match status" value="1"/>
</dbReference>
<dbReference type="SUPFAM" id="SSF52266">
    <property type="entry name" value="SGNH hydrolase"/>
    <property type="match status" value="1"/>
</dbReference>
<proteinExistence type="predicted"/>
<dbReference type="PANTHER" id="PTHR37834:SF2">
    <property type="entry name" value="ESTERASE, SGNH HYDROLASE-TYPE"/>
    <property type="match status" value="1"/>
</dbReference>
<feature type="signal peptide" evidence="1">
    <location>
        <begin position="1"/>
        <end position="26"/>
    </location>
</feature>
<dbReference type="EMBL" id="PQVG01000008">
    <property type="protein sequence ID" value="POY37656.1"/>
    <property type="molecule type" value="Genomic_DNA"/>
</dbReference>
<dbReference type="Pfam" id="PF17996">
    <property type="entry name" value="CE2_N"/>
    <property type="match status" value="1"/>
</dbReference>
<gene>
    <name evidence="4" type="ORF">C3L50_13865</name>
</gene>
<reference evidence="4 5" key="1">
    <citation type="submission" date="2018-01" db="EMBL/GenBank/DDBJ databases">
        <authorList>
            <person name="Gaut B.S."/>
            <person name="Morton B.R."/>
            <person name="Clegg M.T."/>
            <person name="Duvall M.R."/>
        </authorList>
    </citation>
    <scope>NUCLEOTIDE SEQUENCE [LARGE SCALE GENOMIC DNA]</scope>
    <source>
        <strain evidence="4 5">HR-AY</strain>
    </source>
</reference>
<evidence type="ECO:0000313" key="4">
    <source>
        <dbReference type="EMBL" id="POY37656.1"/>
    </source>
</evidence>
<protein>
    <submittedName>
        <fullName evidence="4">GDSL family lipase</fullName>
    </submittedName>
</protein>
<evidence type="ECO:0000256" key="1">
    <source>
        <dbReference type="SAM" id="SignalP"/>
    </source>
</evidence>
<dbReference type="RefSeq" id="WP_103806781.1">
    <property type="nucleotide sequence ID" value="NZ_PQVG01000008.1"/>
</dbReference>
<organism evidence="4 5">
    <name type="scientific">Flavobacterium alvei</name>
    <dbReference type="NCBI Taxonomy" id="2080416"/>
    <lineage>
        <taxon>Bacteria</taxon>
        <taxon>Pseudomonadati</taxon>
        <taxon>Bacteroidota</taxon>
        <taxon>Flavobacteriia</taxon>
        <taxon>Flavobacteriales</taxon>
        <taxon>Flavobacteriaceae</taxon>
        <taxon>Flavobacterium</taxon>
    </lineage>
</organism>
<dbReference type="AlphaFoldDB" id="A0A2S5A541"/>
<dbReference type="InterPro" id="IPR040794">
    <property type="entry name" value="CE2_N"/>
</dbReference>
<feature type="chain" id="PRO_5015696790" evidence="1">
    <location>
        <begin position="27"/>
        <end position="365"/>
    </location>
</feature>
<dbReference type="InterPro" id="IPR037461">
    <property type="entry name" value="CtCE2-like_dom"/>
</dbReference>
<sequence>MIFKKCSFLFLSLSFFIASSFQNLQAQKTFFSSAARVEILDQNKFILIGAASSVSFDFKGNSCSISLQSLVDHQNYVSIELDGKYVGRIRIEKGEMKSFPIEVSGKKKTHQISIYKATEAANGGVLFAGTTAQLIESPAPKIKKKIELIGDSITCGYGNDDSAIACGAGDWFDQHNAYWAYGPVLSRALDLDYVLSSVSGYGMYRNWNDEHLLEPIIPDVYENLYLNKDSSKPYDFKFQPDLVSICLGTNDLSEGDGKKTRLPFNEEKFISNYIEFVKTVYKHAPNTRVVLLNSPMVSGERNVTFINCLKKVIQAFENDNAHKKIELFEFQPMQPKGCGYHPNIADDKEMADQLIPYFKKLLDEK</sequence>
<keyword evidence="1" id="KW-0732">Signal</keyword>
<accession>A0A2S5A541</accession>
<feature type="domain" description="Carbohydrate esterase 2 N-terminal" evidence="3">
    <location>
        <begin position="36"/>
        <end position="133"/>
    </location>
</feature>
<evidence type="ECO:0000259" key="3">
    <source>
        <dbReference type="Pfam" id="PF17996"/>
    </source>
</evidence>
<feature type="domain" description="SGNH hydrolase-type esterase" evidence="2">
    <location>
        <begin position="148"/>
        <end position="298"/>
    </location>
</feature>